<organism evidence="17 18">
    <name type="scientific">Camelina sativa</name>
    <name type="common">False flax</name>
    <name type="synonym">Myagrum sativum</name>
    <dbReference type="NCBI Taxonomy" id="90675"/>
    <lineage>
        <taxon>Eukaryota</taxon>
        <taxon>Viridiplantae</taxon>
        <taxon>Streptophyta</taxon>
        <taxon>Embryophyta</taxon>
        <taxon>Tracheophyta</taxon>
        <taxon>Spermatophyta</taxon>
        <taxon>Magnoliopsida</taxon>
        <taxon>eudicotyledons</taxon>
        <taxon>Gunneridae</taxon>
        <taxon>Pentapetalae</taxon>
        <taxon>rosids</taxon>
        <taxon>malvids</taxon>
        <taxon>Brassicales</taxon>
        <taxon>Brassicaceae</taxon>
        <taxon>Camelineae</taxon>
        <taxon>Camelina</taxon>
    </lineage>
</organism>
<feature type="signal peptide" evidence="12">
    <location>
        <begin position="1"/>
        <end position="24"/>
    </location>
</feature>
<dbReference type="InterPro" id="IPR004843">
    <property type="entry name" value="Calcineurin-like_PHP"/>
</dbReference>
<comment type="subunit">
    <text evidence="5">Homodimer.</text>
</comment>
<dbReference type="InterPro" id="IPR025733">
    <property type="entry name" value="PAPs_C"/>
</dbReference>
<evidence type="ECO:0000259" key="14">
    <source>
        <dbReference type="Pfam" id="PF00149"/>
    </source>
</evidence>
<keyword evidence="13" id="KW-0472">Membrane</keyword>
<evidence type="ECO:0000256" key="1">
    <source>
        <dbReference type="ARBA" id="ARBA00001947"/>
    </source>
</evidence>
<keyword evidence="11" id="KW-0325">Glycoprotein</keyword>
<feature type="domain" description="Purple acid phosphatase C-terminal" evidence="15">
    <location>
        <begin position="510"/>
        <end position="578"/>
    </location>
</feature>
<comment type="cofactor">
    <cofactor evidence="1">
        <name>Zn(2+)</name>
        <dbReference type="ChEBI" id="CHEBI:29105"/>
    </cofactor>
</comment>
<evidence type="ECO:0000256" key="11">
    <source>
        <dbReference type="ARBA" id="ARBA00023180"/>
    </source>
</evidence>
<gene>
    <name evidence="18" type="primary">LOC104710259</name>
</gene>
<keyword evidence="7" id="KW-0479">Metal-binding</keyword>
<evidence type="ECO:0000259" key="16">
    <source>
        <dbReference type="Pfam" id="PF16656"/>
    </source>
</evidence>
<keyword evidence="17" id="KW-1185">Reference proteome</keyword>
<protein>
    <recommendedName>
        <fullName evidence="12">Purple acid phosphatase</fullName>
        <ecNumber evidence="12">3.1.3.2</ecNumber>
    </recommendedName>
</protein>
<feature type="chain" id="PRO_5045010746" description="Purple acid phosphatase" evidence="12">
    <location>
        <begin position="25"/>
        <end position="656"/>
    </location>
</feature>
<keyword evidence="8 12" id="KW-0732">Signal</keyword>
<evidence type="ECO:0000256" key="5">
    <source>
        <dbReference type="ARBA" id="ARBA00011738"/>
    </source>
</evidence>
<evidence type="ECO:0000256" key="3">
    <source>
        <dbReference type="ARBA" id="ARBA00004613"/>
    </source>
</evidence>
<keyword evidence="9" id="KW-0862">Zinc</keyword>
<evidence type="ECO:0000259" key="15">
    <source>
        <dbReference type="Pfam" id="PF14008"/>
    </source>
</evidence>
<proteinExistence type="inferred from homology"/>
<dbReference type="Pfam" id="PF16656">
    <property type="entry name" value="Pur_ac_phosph_N"/>
    <property type="match status" value="1"/>
</dbReference>
<evidence type="ECO:0000256" key="10">
    <source>
        <dbReference type="ARBA" id="ARBA00023004"/>
    </source>
</evidence>
<dbReference type="SUPFAM" id="SSF56300">
    <property type="entry name" value="Metallo-dependent phosphatases"/>
    <property type="match status" value="1"/>
</dbReference>
<comment type="subcellular location">
    <subcellularLocation>
        <location evidence="3">Secreted</location>
    </subcellularLocation>
</comment>
<feature type="domain" description="Purple acid phosphatase N-terminal" evidence="16">
    <location>
        <begin position="147"/>
        <end position="249"/>
    </location>
</feature>
<dbReference type="Pfam" id="PF14008">
    <property type="entry name" value="Metallophos_C"/>
    <property type="match status" value="1"/>
</dbReference>
<dbReference type="PANTHER" id="PTHR45778">
    <property type="entry name" value="PURPLE ACID PHOSPHATASE-RELATED"/>
    <property type="match status" value="1"/>
</dbReference>
<evidence type="ECO:0000256" key="9">
    <source>
        <dbReference type="ARBA" id="ARBA00022833"/>
    </source>
</evidence>
<name>A0ABM0TEE5_CAMSA</name>
<comment type="similarity">
    <text evidence="4 12">Belongs to the metallophosphoesterase superfamily. Purple acid phosphatase family.</text>
</comment>
<dbReference type="PANTHER" id="PTHR45778:SF11">
    <property type="entry name" value="INACTIVE PURPLE ACID PHOSPHATASE 9-RELATED"/>
    <property type="match status" value="1"/>
</dbReference>
<dbReference type="InterPro" id="IPR041792">
    <property type="entry name" value="MPP_PAP"/>
</dbReference>
<dbReference type="GeneID" id="104710259"/>
<keyword evidence="13" id="KW-0812">Transmembrane</keyword>
<dbReference type="Pfam" id="PF00149">
    <property type="entry name" value="Metallophos"/>
    <property type="match status" value="1"/>
</dbReference>
<keyword evidence="10" id="KW-0408">Iron</keyword>
<evidence type="ECO:0000256" key="4">
    <source>
        <dbReference type="ARBA" id="ARBA00008723"/>
    </source>
</evidence>
<feature type="transmembrane region" description="Helical" evidence="13">
    <location>
        <begin position="609"/>
        <end position="629"/>
    </location>
</feature>
<reference evidence="18" key="2">
    <citation type="submission" date="2025-08" db="UniProtKB">
        <authorList>
            <consortium name="RefSeq"/>
        </authorList>
    </citation>
    <scope>IDENTIFICATION</scope>
</reference>
<dbReference type="RefSeq" id="XP_010425136.1">
    <property type="nucleotide sequence ID" value="XM_010426834.2"/>
</dbReference>
<dbReference type="InterPro" id="IPR029052">
    <property type="entry name" value="Metallo-depent_PP-like"/>
</dbReference>
<evidence type="ECO:0000256" key="13">
    <source>
        <dbReference type="SAM" id="Phobius"/>
    </source>
</evidence>
<keyword evidence="6" id="KW-0964">Secreted</keyword>
<dbReference type="InterPro" id="IPR015914">
    <property type="entry name" value="PAPs_N"/>
</dbReference>
<keyword evidence="12" id="KW-0378">Hydrolase</keyword>
<dbReference type="CDD" id="cd00839">
    <property type="entry name" value="MPP_PAPs"/>
    <property type="match status" value="1"/>
</dbReference>
<evidence type="ECO:0000256" key="12">
    <source>
        <dbReference type="RuleBase" id="RU361203"/>
    </source>
</evidence>
<accession>A0ABM0TEE5</accession>
<evidence type="ECO:0000256" key="2">
    <source>
        <dbReference type="ARBA" id="ARBA00001962"/>
    </source>
</evidence>
<reference evidence="17" key="1">
    <citation type="journal article" date="2014" name="Nat. Commun.">
        <title>The emerging biofuel crop Camelina sativa retains a highly undifferentiated hexaploid genome structure.</title>
        <authorList>
            <person name="Kagale S."/>
            <person name="Koh C."/>
            <person name="Nixon J."/>
            <person name="Bollina V."/>
            <person name="Clarke W.E."/>
            <person name="Tuteja R."/>
            <person name="Spillane C."/>
            <person name="Robinson S.J."/>
            <person name="Links M.G."/>
            <person name="Clarke C."/>
            <person name="Higgins E.E."/>
            <person name="Huebert T."/>
            <person name="Sharpe A.G."/>
            <person name="Parkin I.A."/>
        </authorList>
    </citation>
    <scope>NUCLEOTIDE SEQUENCE [LARGE SCALE GENOMIC DNA]</scope>
    <source>
        <strain evidence="17">cv. DH55</strain>
    </source>
</reference>
<evidence type="ECO:0000313" key="17">
    <source>
        <dbReference type="Proteomes" id="UP000694864"/>
    </source>
</evidence>
<dbReference type="InterPro" id="IPR008963">
    <property type="entry name" value="Purple_acid_Pase-like_N"/>
</dbReference>
<sequence>MIAAVYSLFFFFFLFIFTSSSVYSKPTISFSPQTLNRSGDTVVIKWSGVESPSDLDWLGIYSPPESRHDHFIGYKFLSDSPDWQSGSGSISLPLTNLRSNYSFRIFHWTQSEINPKHLDHDHNPLPGTRHLLTESNQLNFRFSANRPEQIHLGYTDNTNEMRVMFVTGDGEEREARYGEVKDKLDNIAVARGVRYEREHMCHAPANSTIGWRDPGWTFDAVMKDLKQGINYFYQVGSDLKGWSEVYSFVSRNESSEETLAFMFGDMGCSTPYRTFIRGEDESLSTVKWILRDIEALGEDKAAVVSHIGDISYAKGYSWIWDEFFAQIEPIASRVPYHVCIGNHEYDWPNQPWKPDWSAYIYGKDSGGECGVPYSVKFNMPGNSSEATGMVQGPSHTRNLYYSYDMGSVHFVYISTETEFLKGGKQYSFLKSDLESVNRSKTPFVVLQGHRPMYTTSRKIRDAEIRQRMIEHLEPLLVKNNVTVALWGHVHNYERFCPISNNTCGERWQGSPVHLVIGMAGKDTQPIWEPRPNHQDVPIFPQPANSMYRGGEFGYTRLVANKERLTLSYVGNHDGEVHDVVEILASGEVISGSDDDGKDDKFGSESDIAVLWYIEGASVMVLGGILGYFVGFFSRKKREYGVGSSNGSWIQMKTEET</sequence>
<dbReference type="Gene3D" id="3.60.21.10">
    <property type="match status" value="1"/>
</dbReference>
<evidence type="ECO:0000256" key="7">
    <source>
        <dbReference type="ARBA" id="ARBA00022723"/>
    </source>
</evidence>
<dbReference type="SUPFAM" id="SSF49363">
    <property type="entry name" value="Purple acid phosphatase, N-terminal domain"/>
    <property type="match status" value="1"/>
</dbReference>
<comment type="catalytic activity">
    <reaction evidence="12">
        <text>a phosphate monoester + H2O = an alcohol + phosphate</text>
        <dbReference type="Rhea" id="RHEA:15017"/>
        <dbReference type="ChEBI" id="CHEBI:15377"/>
        <dbReference type="ChEBI" id="CHEBI:30879"/>
        <dbReference type="ChEBI" id="CHEBI:43474"/>
        <dbReference type="ChEBI" id="CHEBI:67140"/>
        <dbReference type="EC" id="3.1.3.2"/>
    </reaction>
</comment>
<dbReference type="Proteomes" id="UP000694864">
    <property type="component" value="Chromosome 9"/>
</dbReference>
<keyword evidence="13" id="KW-1133">Transmembrane helix</keyword>
<evidence type="ECO:0000256" key="8">
    <source>
        <dbReference type="ARBA" id="ARBA00022729"/>
    </source>
</evidence>
<dbReference type="EC" id="3.1.3.2" evidence="12"/>
<dbReference type="Gene3D" id="2.60.40.380">
    <property type="entry name" value="Purple acid phosphatase-like, N-terminal"/>
    <property type="match status" value="1"/>
</dbReference>
<evidence type="ECO:0000313" key="18">
    <source>
        <dbReference type="RefSeq" id="XP_010425136.1"/>
    </source>
</evidence>
<comment type="cofactor">
    <cofactor evidence="2">
        <name>Fe cation</name>
        <dbReference type="ChEBI" id="CHEBI:24875"/>
    </cofactor>
</comment>
<evidence type="ECO:0000256" key="6">
    <source>
        <dbReference type="ARBA" id="ARBA00022525"/>
    </source>
</evidence>
<feature type="domain" description="Calcineurin-like phosphoesterase" evidence="14">
    <location>
        <begin position="264"/>
        <end position="492"/>
    </location>
</feature>